<evidence type="ECO:0008006" key="3">
    <source>
        <dbReference type="Google" id="ProtNLM"/>
    </source>
</evidence>
<organism evidence="1 2">
    <name type="scientific">Pseudo-nitzschia multistriata</name>
    <dbReference type="NCBI Taxonomy" id="183589"/>
    <lineage>
        <taxon>Eukaryota</taxon>
        <taxon>Sar</taxon>
        <taxon>Stramenopiles</taxon>
        <taxon>Ochrophyta</taxon>
        <taxon>Bacillariophyta</taxon>
        <taxon>Bacillariophyceae</taxon>
        <taxon>Bacillariophycidae</taxon>
        <taxon>Bacillariales</taxon>
        <taxon>Bacillariaceae</taxon>
        <taxon>Pseudo-nitzschia</taxon>
    </lineage>
</organism>
<accession>A0A448YZJ1</accession>
<sequence>MESRRGFLSTATAAVVTAAALNPIQNAAAAPTIYNLSNGIKYAITQDVTKGSYPEQAKERRMPFYSS</sequence>
<dbReference type="PROSITE" id="PS51318">
    <property type="entry name" value="TAT"/>
    <property type="match status" value="1"/>
</dbReference>
<name>A0A448YZJ1_9STRA</name>
<dbReference type="InterPro" id="IPR019546">
    <property type="entry name" value="TAT_signal_bac_arc"/>
</dbReference>
<dbReference type="EMBL" id="CAACVS010000052">
    <property type="protein sequence ID" value="VEU35208.1"/>
    <property type="molecule type" value="Genomic_DNA"/>
</dbReference>
<keyword evidence="2" id="KW-1185">Reference proteome</keyword>
<reference evidence="1 2" key="1">
    <citation type="submission" date="2019-01" db="EMBL/GenBank/DDBJ databases">
        <authorList>
            <person name="Ferrante I. M."/>
        </authorList>
    </citation>
    <scope>NUCLEOTIDE SEQUENCE [LARGE SCALE GENOMIC DNA]</scope>
    <source>
        <strain evidence="1 2">B856</strain>
    </source>
</reference>
<dbReference type="AlphaFoldDB" id="A0A448YZJ1"/>
<dbReference type="Proteomes" id="UP000291116">
    <property type="component" value="Unassembled WGS sequence"/>
</dbReference>
<protein>
    <recommendedName>
        <fullName evidence="3">Twin-arginine translocation signal domain-containing protein</fullName>
    </recommendedName>
</protein>
<gene>
    <name evidence="1" type="ORF">PSNMU_V1.4_AUG-EV-PASAV3_0019370</name>
</gene>
<dbReference type="InterPro" id="IPR006311">
    <property type="entry name" value="TAT_signal"/>
</dbReference>
<evidence type="ECO:0000313" key="2">
    <source>
        <dbReference type="Proteomes" id="UP000291116"/>
    </source>
</evidence>
<proteinExistence type="predicted"/>
<dbReference type="NCBIfam" id="TIGR01409">
    <property type="entry name" value="TAT_signal_seq"/>
    <property type="match status" value="1"/>
</dbReference>
<evidence type="ECO:0000313" key="1">
    <source>
        <dbReference type="EMBL" id="VEU35208.1"/>
    </source>
</evidence>